<reference evidence="7" key="1">
    <citation type="submission" date="2006-10" db="EMBL/GenBank/DDBJ databases">
        <authorList>
            <person name="Amadeo P."/>
            <person name="Zhao Q."/>
            <person name="Wortman J."/>
            <person name="Fraser-Liggett C."/>
            <person name="Carlton J."/>
        </authorList>
    </citation>
    <scope>NUCLEOTIDE SEQUENCE</scope>
    <source>
        <strain evidence="7">G3</strain>
    </source>
</reference>
<dbReference type="Pfam" id="PF04055">
    <property type="entry name" value="Radical_SAM"/>
    <property type="match status" value="1"/>
</dbReference>
<dbReference type="PIRSF" id="PIRSF004762">
    <property type="entry name" value="CHP00423"/>
    <property type="match status" value="1"/>
</dbReference>
<dbReference type="GO" id="GO:0046872">
    <property type="term" value="F:metal ion binding"/>
    <property type="evidence" value="ECO:0007669"/>
    <property type="project" value="UniProtKB-KW"/>
</dbReference>
<dbReference type="InterPro" id="IPR058240">
    <property type="entry name" value="rSAM_sf"/>
</dbReference>
<keyword evidence="8" id="KW-1185">Reference proteome</keyword>
<accession>A2F1F1</accession>
<dbReference type="SMR" id="A2F1F1"/>
<organism evidence="7 8">
    <name type="scientific">Trichomonas vaginalis (strain ATCC PRA-98 / G3)</name>
    <dbReference type="NCBI Taxonomy" id="412133"/>
    <lineage>
        <taxon>Eukaryota</taxon>
        <taxon>Metamonada</taxon>
        <taxon>Parabasalia</taxon>
        <taxon>Trichomonadida</taxon>
        <taxon>Trichomonadidae</taxon>
        <taxon>Trichomonas</taxon>
    </lineage>
</organism>
<dbReference type="Proteomes" id="UP000001542">
    <property type="component" value="Unassembled WGS sequence"/>
</dbReference>
<keyword evidence="3 5" id="KW-0408">Iron</keyword>
<keyword evidence="4 5" id="KW-0411">Iron-sulfur</keyword>
<dbReference type="InterPro" id="IPR007197">
    <property type="entry name" value="rSAM"/>
</dbReference>
<dbReference type="InterPro" id="IPR013785">
    <property type="entry name" value="Aldolase_TIM"/>
</dbReference>
<dbReference type="KEGG" id="tva:4759059"/>
<dbReference type="OrthoDB" id="188276at2759"/>
<keyword evidence="5" id="KW-0004">4Fe-4S</keyword>
<name>A2F1F1_TRIV3</name>
<dbReference type="InterPro" id="IPR006638">
    <property type="entry name" value="Elp3/MiaA/NifB-like_rSAM"/>
</dbReference>
<dbReference type="InterPro" id="IPR034422">
    <property type="entry name" value="HydE/PylB-like"/>
</dbReference>
<dbReference type="GO" id="GO:0051539">
    <property type="term" value="F:4 iron, 4 sulfur cluster binding"/>
    <property type="evidence" value="ECO:0007669"/>
    <property type="project" value="UniProtKB-KW"/>
</dbReference>
<dbReference type="InParanoid" id="A2F1F1"/>
<dbReference type="SFLD" id="SFLDG01060">
    <property type="entry name" value="BATS_domain_containing"/>
    <property type="match status" value="1"/>
</dbReference>
<gene>
    <name evidence="7" type="ORF">TVAG_027060</name>
</gene>
<evidence type="ECO:0000256" key="5">
    <source>
        <dbReference type="PIRSR" id="PIRSR004762-1"/>
    </source>
</evidence>
<comment type="cofactor">
    <cofactor evidence="5">
        <name>[4Fe-4S] cluster</name>
        <dbReference type="ChEBI" id="CHEBI:49883"/>
    </cofactor>
    <text evidence="5">Binds 1 [4Fe-4S] cluster. The cluster is coordinated with 3 cysteines and an exchangeable S-adenosyl-L-methionine.</text>
</comment>
<evidence type="ECO:0000259" key="6">
    <source>
        <dbReference type="PROSITE" id="PS51918"/>
    </source>
</evidence>
<dbReference type="GO" id="GO:0016740">
    <property type="term" value="F:transferase activity"/>
    <property type="evidence" value="ECO:0000318"/>
    <property type="project" value="GO_Central"/>
</dbReference>
<reference evidence="7" key="2">
    <citation type="journal article" date="2007" name="Science">
        <title>Draft genome sequence of the sexually transmitted pathogen Trichomonas vaginalis.</title>
        <authorList>
            <person name="Carlton J.M."/>
            <person name="Hirt R.P."/>
            <person name="Silva J.C."/>
            <person name="Delcher A.L."/>
            <person name="Schatz M."/>
            <person name="Zhao Q."/>
            <person name="Wortman J.R."/>
            <person name="Bidwell S.L."/>
            <person name="Alsmark U.C.M."/>
            <person name="Besteiro S."/>
            <person name="Sicheritz-Ponten T."/>
            <person name="Noel C.J."/>
            <person name="Dacks J.B."/>
            <person name="Foster P.G."/>
            <person name="Simillion C."/>
            <person name="Van de Peer Y."/>
            <person name="Miranda-Saavedra D."/>
            <person name="Barton G.J."/>
            <person name="Westrop G.D."/>
            <person name="Mueller S."/>
            <person name="Dessi D."/>
            <person name="Fiori P.L."/>
            <person name="Ren Q."/>
            <person name="Paulsen I."/>
            <person name="Zhang H."/>
            <person name="Bastida-Corcuera F.D."/>
            <person name="Simoes-Barbosa A."/>
            <person name="Brown M.T."/>
            <person name="Hayes R.D."/>
            <person name="Mukherjee M."/>
            <person name="Okumura C.Y."/>
            <person name="Schneider R."/>
            <person name="Smith A.J."/>
            <person name="Vanacova S."/>
            <person name="Villalvazo M."/>
            <person name="Haas B.J."/>
            <person name="Pertea M."/>
            <person name="Feldblyum T.V."/>
            <person name="Utterback T.R."/>
            <person name="Shu C.L."/>
            <person name="Osoegawa K."/>
            <person name="de Jong P.J."/>
            <person name="Hrdy I."/>
            <person name="Horvathova L."/>
            <person name="Zubacova Z."/>
            <person name="Dolezal P."/>
            <person name="Malik S.B."/>
            <person name="Logsdon J.M. Jr."/>
            <person name="Henze K."/>
            <person name="Gupta A."/>
            <person name="Wang C.C."/>
            <person name="Dunne R.L."/>
            <person name="Upcroft J.A."/>
            <person name="Upcroft P."/>
            <person name="White O."/>
            <person name="Salzberg S.L."/>
            <person name="Tang P."/>
            <person name="Chiu C.-H."/>
            <person name="Lee Y.-S."/>
            <person name="Embley T.M."/>
            <person name="Coombs G.H."/>
            <person name="Mottram J.C."/>
            <person name="Tachezy J."/>
            <person name="Fraser-Liggett C.M."/>
            <person name="Johnson P.J."/>
        </authorList>
    </citation>
    <scope>NUCLEOTIDE SEQUENCE [LARGE SCALE GENOMIC DNA]</scope>
    <source>
        <strain evidence="7">G3</strain>
    </source>
</reference>
<keyword evidence="2" id="KW-0479">Metal-binding</keyword>
<dbReference type="EMBL" id="DS113573">
    <property type="protein sequence ID" value="EAY01238.1"/>
    <property type="molecule type" value="Genomic_DNA"/>
</dbReference>
<keyword evidence="1 5" id="KW-0949">S-adenosyl-L-methionine</keyword>
<feature type="binding site" evidence="5">
    <location>
        <position position="77"/>
    </location>
    <ligand>
        <name>[4Fe-4S] cluster</name>
        <dbReference type="ChEBI" id="CHEBI:49883"/>
        <note>4Fe-4S-S-AdoMet</note>
    </ligand>
</feature>
<evidence type="ECO:0000256" key="3">
    <source>
        <dbReference type="ARBA" id="ARBA00023004"/>
    </source>
</evidence>
<dbReference type="VEuPathDB" id="TrichDB:TVAGG3_0947640"/>
<dbReference type="SFLD" id="SFLDG01280">
    <property type="entry name" value="HydE/PylB-like"/>
    <property type="match status" value="1"/>
</dbReference>
<dbReference type="STRING" id="5722.A2F1F1"/>
<feature type="binding site" evidence="5">
    <location>
        <position position="81"/>
    </location>
    <ligand>
        <name>[4Fe-4S] cluster</name>
        <dbReference type="ChEBI" id="CHEBI:49883"/>
        <note>4Fe-4S-S-AdoMet</note>
    </ligand>
</feature>
<dbReference type="PROSITE" id="PS51918">
    <property type="entry name" value="RADICAL_SAM"/>
    <property type="match status" value="1"/>
</dbReference>
<dbReference type="VEuPathDB" id="TrichDB:TVAG_027060"/>
<proteinExistence type="predicted"/>
<dbReference type="SUPFAM" id="SSF102114">
    <property type="entry name" value="Radical SAM enzymes"/>
    <property type="match status" value="1"/>
</dbReference>
<sequence length="391" mass="44485">MQLNTLNPTTRELPSFSEALKVAVAGEKMSHDHIVRLLNPRTKDEIDALHSAAGAVTQRVFHNEVSVRGIVEFSNACEKRCHYCGVNSYEPFLIPQEAILNSCKFMWAKGYRNLVLQSGEITSRQRMDWIASLLDKIFKKYGKDKDTGMCIILSIGELDYADYKRFYDMGVQRFLLRIESSNPKLYATMHPADHSWARRVECLQNLKKIGYVTGNGCLIGVPHQTFDDLAGDIEFFRDGHYPMIGMGPYLIHNDTKMGREILASTTPDERKEIDARKVQATLNMYDTLRLACPYNNIAATTALDTLFPGGKFIALQGGSNVCMPIITPKVYRGGYQLYEGKKEVDEDNEQTHQRLVNLCKRLGKTPVFNRWNHPPAYYQERERALKEGKSV</sequence>
<dbReference type="PANTHER" id="PTHR43726">
    <property type="entry name" value="3-METHYLORNITHINE SYNTHASE"/>
    <property type="match status" value="1"/>
</dbReference>
<dbReference type="AlphaFoldDB" id="A2F1F1"/>
<dbReference type="Gene3D" id="3.20.20.70">
    <property type="entry name" value="Aldolase class I"/>
    <property type="match status" value="1"/>
</dbReference>
<evidence type="ECO:0000313" key="8">
    <source>
        <dbReference type="Proteomes" id="UP000001542"/>
    </source>
</evidence>
<evidence type="ECO:0000256" key="4">
    <source>
        <dbReference type="ARBA" id="ARBA00023014"/>
    </source>
</evidence>
<dbReference type="SFLD" id="SFLDS00029">
    <property type="entry name" value="Radical_SAM"/>
    <property type="match status" value="1"/>
</dbReference>
<evidence type="ECO:0000256" key="2">
    <source>
        <dbReference type="ARBA" id="ARBA00022723"/>
    </source>
</evidence>
<dbReference type="PANTHER" id="PTHR43726:SF1">
    <property type="entry name" value="BIOTIN SYNTHASE"/>
    <property type="match status" value="1"/>
</dbReference>
<evidence type="ECO:0000313" key="7">
    <source>
        <dbReference type="EMBL" id="EAY01238.1"/>
    </source>
</evidence>
<feature type="domain" description="Radical SAM core" evidence="6">
    <location>
        <begin position="63"/>
        <end position="289"/>
    </location>
</feature>
<evidence type="ECO:0000256" key="1">
    <source>
        <dbReference type="ARBA" id="ARBA00022691"/>
    </source>
</evidence>
<dbReference type="CDD" id="cd01335">
    <property type="entry name" value="Radical_SAM"/>
    <property type="match status" value="1"/>
</dbReference>
<dbReference type="RefSeq" id="XP_001314053.1">
    <property type="nucleotide sequence ID" value="XM_001314046.1"/>
</dbReference>
<protein>
    <submittedName>
        <fullName evidence="7">Radical SAM domain containing protein</fullName>
    </submittedName>
</protein>
<feature type="binding site" evidence="5">
    <location>
        <position position="84"/>
    </location>
    <ligand>
        <name>[4Fe-4S] cluster</name>
        <dbReference type="ChEBI" id="CHEBI:49883"/>
        <note>4Fe-4S-S-AdoMet</note>
    </ligand>
</feature>
<dbReference type="SMART" id="SM00729">
    <property type="entry name" value="Elp3"/>
    <property type="match status" value="1"/>
</dbReference>
<dbReference type="eggNOG" id="ENOG502RA0G">
    <property type="taxonomic scope" value="Eukaryota"/>
</dbReference>